<gene>
    <name evidence="7" type="ORF">MMF94_18965</name>
</gene>
<dbReference type="Proteomes" id="UP001299970">
    <property type="component" value="Unassembled WGS sequence"/>
</dbReference>
<reference evidence="7 8" key="1">
    <citation type="submission" date="2022-03" db="EMBL/GenBank/DDBJ databases">
        <title>Pseudonocardia alaer sp. nov., a novel actinomycete isolated from reed forest soil.</title>
        <authorList>
            <person name="Wang L."/>
        </authorList>
    </citation>
    <scope>NUCLEOTIDE SEQUENCE [LARGE SCALE GENOMIC DNA]</scope>
    <source>
        <strain evidence="7 8">Y-16303</strain>
    </source>
</reference>
<dbReference type="PANTHER" id="PTHR11748">
    <property type="entry name" value="D-LACTATE DEHYDROGENASE"/>
    <property type="match status" value="1"/>
</dbReference>
<dbReference type="EMBL" id="JAKXMK010000016">
    <property type="protein sequence ID" value="MCH6167773.1"/>
    <property type="molecule type" value="Genomic_DNA"/>
</dbReference>
<evidence type="ECO:0000256" key="2">
    <source>
        <dbReference type="ARBA" id="ARBA00022630"/>
    </source>
</evidence>
<feature type="domain" description="FAD-binding oxidoreductase/transferase type 4 C-terminal" evidence="6">
    <location>
        <begin position="1"/>
        <end position="54"/>
    </location>
</feature>
<accession>A0ABS9TH85</accession>
<dbReference type="InterPro" id="IPR016171">
    <property type="entry name" value="Vanillyl_alc_oxidase_C-sub2"/>
</dbReference>
<evidence type="ECO:0000256" key="3">
    <source>
        <dbReference type="ARBA" id="ARBA00022827"/>
    </source>
</evidence>
<evidence type="ECO:0000313" key="8">
    <source>
        <dbReference type="Proteomes" id="UP001299970"/>
    </source>
</evidence>
<dbReference type="SUPFAM" id="SSF55103">
    <property type="entry name" value="FAD-linked oxidases, C-terminal domain"/>
    <property type="match status" value="1"/>
</dbReference>
<keyword evidence="3" id="KW-0274">FAD</keyword>
<dbReference type="Gene3D" id="1.10.45.10">
    <property type="entry name" value="Vanillyl-alcohol Oxidase, Chain A, domain 4"/>
    <property type="match status" value="1"/>
</dbReference>
<evidence type="ECO:0000256" key="4">
    <source>
        <dbReference type="ARBA" id="ARBA00023002"/>
    </source>
</evidence>
<dbReference type="RefSeq" id="WP_241038656.1">
    <property type="nucleotide sequence ID" value="NZ_JBHUCQ010000020.1"/>
</dbReference>
<evidence type="ECO:0000259" key="6">
    <source>
        <dbReference type="Pfam" id="PF02913"/>
    </source>
</evidence>
<keyword evidence="2" id="KW-0285">Flavoprotein</keyword>
<comment type="caution">
    <text evidence="7">The sequence shown here is derived from an EMBL/GenBank/DDBJ whole genome shotgun (WGS) entry which is preliminary data.</text>
</comment>
<dbReference type="InterPro" id="IPR016164">
    <property type="entry name" value="FAD-linked_Oxase-like_C"/>
</dbReference>
<feature type="region of interest" description="Disordered" evidence="5">
    <location>
        <begin position="1"/>
        <end position="24"/>
    </location>
</feature>
<name>A0ABS9TH85_9PSEU</name>
<dbReference type="InterPro" id="IPR004113">
    <property type="entry name" value="FAD-bd_oxidored_4_C"/>
</dbReference>
<dbReference type="Pfam" id="PF02913">
    <property type="entry name" value="FAD-oxidase_C"/>
    <property type="match status" value="1"/>
</dbReference>
<evidence type="ECO:0000256" key="5">
    <source>
        <dbReference type="SAM" id="MobiDB-lite"/>
    </source>
</evidence>
<keyword evidence="8" id="KW-1185">Reference proteome</keyword>
<dbReference type="PANTHER" id="PTHR11748:SF111">
    <property type="entry name" value="D-LACTATE DEHYDROGENASE, MITOCHONDRIAL-RELATED"/>
    <property type="match status" value="1"/>
</dbReference>
<evidence type="ECO:0000313" key="7">
    <source>
        <dbReference type="EMBL" id="MCH6167773.1"/>
    </source>
</evidence>
<comment type="cofactor">
    <cofactor evidence="1">
        <name>FAD</name>
        <dbReference type="ChEBI" id="CHEBI:57692"/>
    </cofactor>
</comment>
<organism evidence="7 8">
    <name type="scientific">Pseudonocardia alaniniphila</name>
    <dbReference type="NCBI Taxonomy" id="75291"/>
    <lineage>
        <taxon>Bacteria</taxon>
        <taxon>Bacillati</taxon>
        <taxon>Actinomycetota</taxon>
        <taxon>Actinomycetes</taxon>
        <taxon>Pseudonocardiales</taxon>
        <taxon>Pseudonocardiaceae</taxon>
        <taxon>Pseudonocardia</taxon>
    </lineage>
</organism>
<protein>
    <recommendedName>
        <fullName evidence="6">FAD-binding oxidoreductase/transferase type 4 C-terminal domain-containing protein</fullName>
    </recommendedName>
</protein>
<proteinExistence type="predicted"/>
<keyword evidence="4" id="KW-0560">Oxidoreductase</keyword>
<evidence type="ECO:0000256" key="1">
    <source>
        <dbReference type="ARBA" id="ARBA00001974"/>
    </source>
</evidence>
<sequence length="57" mass="5668">MDAALALGGTTTGEHGVGLSKLPGMRRELGPQVAAMQRAATAALDPQGILNPGELVG</sequence>